<proteinExistence type="predicted"/>
<dbReference type="SMART" id="SM00388">
    <property type="entry name" value="HisKA"/>
    <property type="match status" value="1"/>
</dbReference>
<dbReference type="Pfam" id="PF13426">
    <property type="entry name" value="PAS_9"/>
    <property type="match status" value="1"/>
</dbReference>
<dbReference type="InterPro" id="IPR003594">
    <property type="entry name" value="HATPase_dom"/>
</dbReference>
<dbReference type="CDD" id="cd00130">
    <property type="entry name" value="PAS"/>
    <property type="match status" value="1"/>
</dbReference>
<dbReference type="EC" id="2.7.13.3" evidence="2"/>
<dbReference type="SMART" id="SM00091">
    <property type="entry name" value="PAS"/>
    <property type="match status" value="1"/>
</dbReference>
<evidence type="ECO:0000256" key="2">
    <source>
        <dbReference type="ARBA" id="ARBA00012438"/>
    </source>
</evidence>
<feature type="coiled-coil region" evidence="7">
    <location>
        <begin position="289"/>
        <end position="316"/>
    </location>
</feature>
<dbReference type="InterPro" id="IPR035965">
    <property type="entry name" value="PAS-like_dom_sf"/>
</dbReference>
<keyword evidence="5" id="KW-0418">Kinase</keyword>
<evidence type="ECO:0000256" key="1">
    <source>
        <dbReference type="ARBA" id="ARBA00000085"/>
    </source>
</evidence>
<evidence type="ECO:0000256" key="5">
    <source>
        <dbReference type="ARBA" id="ARBA00022777"/>
    </source>
</evidence>
<dbReference type="NCBIfam" id="TIGR00229">
    <property type="entry name" value="sensory_box"/>
    <property type="match status" value="1"/>
</dbReference>
<dbReference type="SUPFAM" id="SSF55781">
    <property type="entry name" value="GAF domain-like"/>
    <property type="match status" value="1"/>
</dbReference>
<keyword evidence="6" id="KW-0472">Membrane</keyword>
<protein>
    <recommendedName>
        <fullName evidence="2">histidine kinase</fullName>
        <ecNumber evidence="2">2.7.13.3</ecNumber>
    </recommendedName>
</protein>
<dbReference type="EMBL" id="VRLW01000001">
    <property type="protein sequence ID" value="KAA1262135.1"/>
    <property type="molecule type" value="Genomic_DNA"/>
</dbReference>
<dbReference type="GO" id="GO:0016020">
    <property type="term" value="C:membrane"/>
    <property type="evidence" value="ECO:0007669"/>
    <property type="project" value="UniProtKB-SubCell"/>
</dbReference>
<dbReference type="RefSeq" id="WP_068264823.1">
    <property type="nucleotide sequence ID" value="NZ_LWSK01000070.1"/>
</dbReference>
<dbReference type="OrthoDB" id="231918at2"/>
<dbReference type="SUPFAM" id="SSF47384">
    <property type="entry name" value="Homodimeric domain of signal transducing histidine kinase"/>
    <property type="match status" value="1"/>
</dbReference>
<accession>A0A5B1CQ83</accession>
<dbReference type="InterPro" id="IPR005467">
    <property type="entry name" value="His_kinase_dom"/>
</dbReference>
<dbReference type="InterPro" id="IPR003661">
    <property type="entry name" value="HisK_dim/P_dom"/>
</dbReference>
<reference evidence="10 11" key="1">
    <citation type="submission" date="2019-08" db="EMBL/GenBank/DDBJ databases">
        <title>Deep-cultivation of Planctomycetes and their phenomic and genomic characterization uncovers novel biology.</title>
        <authorList>
            <person name="Wiegand S."/>
            <person name="Jogler M."/>
            <person name="Boedeker C."/>
            <person name="Pinto D."/>
            <person name="Vollmers J."/>
            <person name="Rivas-Marin E."/>
            <person name="Kohn T."/>
            <person name="Peeters S.H."/>
            <person name="Heuer A."/>
            <person name="Rast P."/>
            <person name="Oberbeckmann S."/>
            <person name="Bunk B."/>
            <person name="Jeske O."/>
            <person name="Meyerdierks A."/>
            <person name="Storesund J.E."/>
            <person name="Kallscheuer N."/>
            <person name="Luecker S."/>
            <person name="Lage O.M."/>
            <person name="Pohl T."/>
            <person name="Merkel B.J."/>
            <person name="Hornburger P."/>
            <person name="Mueller R.-W."/>
            <person name="Bruemmer F."/>
            <person name="Labrenz M."/>
            <person name="Spormann A.M."/>
            <person name="Op Den Camp H."/>
            <person name="Overmann J."/>
            <person name="Amann R."/>
            <person name="Jetten M.S.M."/>
            <person name="Mascher T."/>
            <person name="Medema M.H."/>
            <person name="Devos D.P."/>
            <person name="Kaster A.-K."/>
            <person name="Ovreas L."/>
            <person name="Rohde M."/>
            <person name="Galperin M.Y."/>
            <person name="Jogler C."/>
        </authorList>
    </citation>
    <scope>NUCLEOTIDE SEQUENCE [LARGE SCALE GENOMIC DNA]</scope>
    <source>
        <strain evidence="10 11">LF1</strain>
    </source>
</reference>
<dbReference type="InterPro" id="IPR003018">
    <property type="entry name" value="GAF"/>
</dbReference>
<sequence>MPEAALHPNEESRLRSLRALDILDTAEETVFDDVVKMAAEACGVPIGLISLIDEDRQWFKAKHGLSATETPRCDAFCAHAILNPTIPLVVNDTTKDDRFATNPLVQGDPKIRFYAGIPISLDEDLPLGTLCVIGDKPTELSSQQMSILTMFARHVEGMLKVRRASLEMRTTHRLLQRSQAALDSSGDGVVWVSPEGKFLYVNKQFCRELGYTAEELLSKTVVDVNPQIDSIEKYKTETWPKILENQVSVFEHQHQRKDGSKFPVEIAIHLIEFEDEVFSCAFVRNTSERKEIEAKLAAYADELERANTELQQFTTIASHDLKQPLRGISHLAQWAIEDGGDLIPEISKEHLGKLQSRVVRMGQLLDDLLEYSRVGNVAGANELIDIRELVEHVIELAVVPAEFHFHIEGELPTLTTQRAPLAIVFRNLIGNAVKYRSKDDGTITISADKTTHGEHRFIVADDGRGIAPEFHGYVFGMFSKLNPASEIESSGMGLAMIKKLLDTRGGTITLESSEGSGAKFAFTWPV</sequence>
<dbReference type="PANTHER" id="PTHR42878">
    <property type="entry name" value="TWO-COMPONENT HISTIDINE KINASE"/>
    <property type="match status" value="1"/>
</dbReference>
<evidence type="ECO:0000256" key="6">
    <source>
        <dbReference type="ARBA" id="ARBA00023136"/>
    </source>
</evidence>
<keyword evidence="4 10" id="KW-0808">Transferase</keyword>
<comment type="catalytic activity">
    <reaction evidence="1">
        <text>ATP + protein L-histidine = ADP + protein N-phospho-L-histidine.</text>
        <dbReference type="EC" id="2.7.13.3"/>
    </reaction>
</comment>
<evidence type="ECO:0000256" key="4">
    <source>
        <dbReference type="ARBA" id="ARBA00022679"/>
    </source>
</evidence>
<dbReference type="Gene3D" id="3.30.450.20">
    <property type="entry name" value="PAS domain"/>
    <property type="match status" value="1"/>
</dbReference>
<dbReference type="GO" id="GO:0030295">
    <property type="term" value="F:protein kinase activator activity"/>
    <property type="evidence" value="ECO:0007669"/>
    <property type="project" value="TreeGrafter"/>
</dbReference>
<dbReference type="PROSITE" id="PS50112">
    <property type="entry name" value="PAS"/>
    <property type="match status" value="1"/>
</dbReference>
<gene>
    <name evidence="10" type="primary">fixL_2</name>
    <name evidence="10" type="ORF">LF1_46960</name>
</gene>
<dbReference type="InterPro" id="IPR050351">
    <property type="entry name" value="BphY/WalK/GraS-like"/>
</dbReference>
<organism evidence="10 11">
    <name type="scientific">Rubripirellula obstinata</name>
    <dbReference type="NCBI Taxonomy" id="406547"/>
    <lineage>
        <taxon>Bacteria</taxon>
        <taxon>Pseudomonadati</taxon>
        <taxon>Planctomycetota</taxon>
        <taxon>Planctomycetia</taxon>
        <taxon>Pirellulales</taxon>
        <taxon>Pirellulaceae</taxon>
        <taxon>Rubripirellula</taxon>
    </lineage>
</organism>
<dbReference type="GO" id="GO:0007234">
    <property type="term" value="P:osmosensory signaling via phosphorelay pathway"/>
    <property type="evidence" value="ECO:0007669"/>
    <property type="project" value="TreeGrafter"/>
</dbReference>
<dbReference type="SUPFAM" id="SSF55874">
    <property type="entry name" value="ATPase domain of HSP90 chaperone/DNA topoisomerase II/histidine kinase"/>
    <property type="match status" value="1"/>
</dbReference>
<name>A0A5B1CQ83_9BACT</name>
<keyword evidence="7" id="KW-0175">Coiled coil</keyword>
<evidence type="ECO:0000256" key="7">
    <source>
        <dbReference type="SAM" id="Coils"/>
    </source>
</evidence>
<dbReference type="GO" id="GO:0000156">
    <property type="term" value="F:phosphorelay response regulator activity"/>
    <property type="evidence" value="ECO:0007669"/>
    <property type="project" value="TreeGrafter"/>
</dbReference>
<dbReference type="GO" id="GO:0000155">
    <property type="term" value="F:phosphorelay sensor kinase activity"/>
    <property type="evidence" value="ECO:0007669"/>
    <property type="project" value="InterPro"/>
</dbReference>
<evidence type="ECO:0000259" key="8">
    <source>
        <dbReference type="PROSITE" id="PS50109"/>
    </source>
</evidence>
<comment type="caution">
    <text evidence="10">The sequence shown here is derived from an EMBL/GenBank/DDBJ whole genome shotgun (WGS) entry which is preliminary data.</text>
</comment>
<dbReference type="PRINTS" id="PR00344">
    <property type="entry name" value="BCTRLSENSOR"/>
</dbReference>
<dbReference type="Gene3D" id="1.10.287.130">
    <property type="match status" value="1"/>
</dbReference>
<dbReference type="Gene3D" id="3.30.565.10">
    <property type="entry name" value="Histidine kinase-like ATPase, C-terminal domain"/>
    <property type="match status" value="1"/>
</dbReference>
<dbReference type="InterPro" id="IPR036097">
    <property type="entry name" value="HisK_dim/P_sf"/>
</dbReference>
<evidence type="ECO:0000313" key="11">
    <source>
        <dbReference type="Proteomes" id="UP000322699"/>
    </source>
</evidence>
<keyword evidence="11" id="KW-1185">Reference proteome</keyword>
<dbReference type="SMART" id="SM00065">
    <property type="entry name" value="GAF"/>
    <property type="match status" value="1"/>
</dbReference>
<dbReference type="SUPFAM" id="SSF55785">
    <property type="entry name" value="PYP-like sensor domain (PAS domain)"/>
    <property type="match status" value="1"/>
</dbReference>
<dbReference type="Pfam" id="PF02518">
    <property type="entry name" value="HATPase_c"/>
    <property type="match status" value="1"/>
</dbReference>
<dbReference type="InterPro" id="IPR036890">
    <property type="entry name" value="HATPase_C_sf"/>
</dbReference>
<evidence type="ECO:0000259" key="9">
    <source>
        <dbReference type="PROSITE" id="PS50112"/>
    </source>
</evidence>
<dbReference type="Proteomes" id="UP000322699">
    <property type="component" value="Unassembled WGS sequence"/>
</dbReference>
<dbReference type="AlphaFoldDB" id="A0A5B1CQ83"/>
<feature type="domain" description="Histidine kinase" evidence="8">
    <location>
        <begin position="316"/>
        <end position="526"/>
    </location>
</feature>
<dbReference type="InterPro" id="IPR029016">
    <property type="entry name" value="GAF-like_dom_sf"/>
</dbReference>
<dbReference type="InterPro" id="IPR000014">
    <property type="entry name" value="PAS"/>
</dbReference>
<dbReference type="Pfam" id="PF00512">
    <property type="entry name" value="HisKA"/>
    <property type="match status" value="1"/>
</dbReference>
<evidence type="ECO:0000256" key="3">
    <source>
        <dbReference type="ARBA" id="ARBA00022553"/>
    </source>
</evidence>
<dbReference type="Gene3D" id="3.30.450.40">
    <property type="match status" value="1"/>
</dbReference>
<dbReference type="PROSITE" id="PS50109">
    <property type="entry name" value="HIS_KIN"/>
    <property type="match status" value="1"/>
</dbReference>
<keyword evidence="3" id="KW-0597">Phosphoprotein</keyword>
<dbReference type="Pfam" id="PF01590">
    <property type="entry name" value="GAF"/>
    <property type="match status" value="1"/>
</dbReference>
<dbReference type="SMART" id="SM00387">
    <property type="entry name" value="HATPase_c"/>
    <property type="match status" value="1"/>
</dbReference>
<feature type="domain" description="PAS" evidence="9">
    <location>
        <begin position="174"/>
        <end position="222"/>
    </location>
</feature>
<dbReference type="PANTHER" id="PTHR42878:SF15">
    <property type="entry name" value="BACTERIOPHYTOCHROME"/>
    <property type="match status" value="1"/>
</dbReference>
<dbReference type="CDD" id="cd00082">
    <property type="entry name" value="HisKA"/>
    <property type="match status" value="1"/>
</dbReference>
<evidence type="ECO:0000313" key="10">
    <source>
        <dbReference type="EMBL" id="KAA1262135.1"/>
    </source>
</evidence>
<dbReference type="InterPro" id="IPR004358">
    <property type="entry name" value="Sig_transdc_His_kin-like_C"/>
</dbReference>